<name>A0A1I7XNQ2_HETBA</name>
<keyword evidence="2" id="KW-1185">Reference proteome</keyword>
<evidence type="ECO:0000313" key="2">
    <source>
        <dbReference type="Proteomes" id="UP000095283"/>
    </source>
</evidence>
<sequence>MSACNLMNVFREEVLQCFIEIIQSFFLLDVHIYSIQIRTILFIILSVSPSMACFGGTSSLNCCNPTTQPCSSSIPPCAAPRYPFVAPPSTYAVAGGSYASPPAGGPSNVGPISGPTNGIYGSPADSYSSSHDAPIDVHVELSSSYPAPQEAASAQAHVQTAQSNYQQATAEAGSYPTH</sequence>
<dbReference type="WBParaSite" id="Hba_18965">
    <property type="protein sequence ID" value="Hba_18965"/>
    <property type="gene ID" value="Hba_18965"/>
</dbReference>
<dbReference type="Proteomes" id="UP000095283">
    <property type="component" value="Unplaced"/>
</dbReference>
<organism evidence="2 3">
    <name type="scientific">Heterorhabditis bacteriophora</name>
    <name type="common">Entomopathogenic nematode worm</name>
    <dbReference type="NCBI Taxonomy" id="37862"/>
    <lineage>
        <taxon>Eukaryota</taxon>
        <taxon>Metazoa</taxon>
        <taxon>Ecdysozoa</taxon>
        <taxon>Nematoda</taxon>
        <taxon>Chromadorea</taxon>
        <taxon>Rhabditida</taxon>
        <taxon>Rhabditina</taxon>
        <taxon>Rhabditomorpha</taxon>
        <taxon>Strongyloidea</taxon>
        <taxon>Heterorhabditidae</taxon>
        <taxon>Heterorhabditis</taxon>
    </lineage>
</organism>
<feature type="region of interest" description="Disordered" evidence="1">
    <location>
        <begin position="144"/>
        <end position="178"/>
    </location>
</feature>
<protein>
    <submittedName>
        <fullName evidence="3">Uncharacterized protein</fullName>
    </submittedName>
</protein>
<evidence type="ECO:0000256" key="1">
    <source>
        <dbReference type="SAM" id="MobiDB-lite"/>
    </source>
</evidence>
<evidence type="ECO:0000313" key="3">
    <source>
        <dbReference type="WBParaSite" id="Hba_18965"/>
    </source>
</evidence>
<reference evidence="3" key="1">
    <citation type="submission" date="2016-11" db="UniProtKB">
        <authorList>
            <consortium name="WormBaseParasite"/>
        </authorList>
    </citation>
    <scope>IDENTIFICATION</scope>
</reference>
<feature type="compositionally biased region" description="Polar residues" evidence="1">
    <location>
        <begin position="156"/>
        <end position="169"/>
    </location>
</feature>
<dbReference type="AlphaFoldDB" id="A0A1I7XNQ2"/>
<accession>A0A1I7XNQ2</accession>
<proteinExistence type="predicted"/>